<evidence type="ECO:0000256" key="4">
    <source>
        <dbReference type="ARBA" id="ARBA00022989"/>
    </source>
</evidence>
<evidence type="ECO:0000313" key="8">
    <source>
        <dbReference type="Proteomes" id="UP000295689"/>
    </source>
</evidence>
<feature type="transmembrane region" description="Helical" evidence="6">
    <location>
        <begin position="142"/>
        <end position="163"/>
    </location>
</feature>
<reference evidence="7 8" key="1">
    <citation type="journal article" date="2015" name="Stand. Genomic Sci.">
        <title>Genomic Encyclopedia of Bacterial and Archaeal Type Strains, Phase III: the genomes of soil and plant-associated and newly described type strains.</title>
        <authorList>
            <person name="Whitman W.B."/>
            <person name="Woyke T."/>
            <person name="Klenk H.P."/>
            <person name="Zhou Y."/>
            <person name="Lilburn T.G."/>
            <person name="Beck B.J."/>
            <person name="De Vos P."/>
            <person name="Vandamme P."/>
            <person name="Eisen J.A."/>
            <person name="Garrity G."/>
            <person name="Hugenholtz P."/>
            <person name="Kyrpides N.C."/>
        </authorList>
    </citation>
    <scope>NUCLEOTIDE SEQUENCE [LARGE SCALE GENOMIC DNA]</scope>
    <source>
        <strain evidence="7 8">CV53</strain>
    </source>
</reference>
<keyword evidence="5 6" id="KW-0472">Membrane</keyword>
<dbReference type="GO" id="GO:0005886">
    <property type="term" value="C:plasma membrane"/>
    <property type="evidence" value="ECO:0007669"/>
    <property type="project" value="UniProtKB-SubCell"/>
</dbReference>
<dbReference type="Pfam" id="PF02588">
    <property type="entry name" value="YitT_membrane"/>
    <property type="match status" value="1"/>
</dbReference>
<evidence type="ECO:0000256" key="2">
    <source>
        <dbReference type="ARBA" id="ARBA00022475"/>
    </source>
</evidence>
<name>A0A4R2BIS1_9BACI</name>
<dbReference type="InterPro" id="IPR051461">
    <property type="entry name" value="UPF0750_membrane"/>
</dbReference>
<feature type="transmembrane region" description="Helical" evidence="6">
    <location>
        <begin position="72"/>
        <end position="92"/>
    </location>
</feature>
<keyword evidence="4 6" id="KW-1133">Transmembrane helix</keyword>
<sequence>MSGFVTKLAAALIGGFLVGTGINGFLVPHHLLDGGIIGIALILHYYLDVKTGLWMAVLSLPLSVYAWFKERNYFYSSFQGLIATSFFIDWLSPLKSEFLLPIWLSSIIGGVLIGTGVGLMLRFETSTGGTDLLAYMIQKASSMNLGTAIFLIDGLVVLIGFKALGAESLLFSVLTIFIGGSVASIFYEKL</sequence>
<gene>
    <name evidence="7" type="ORF">EV146_103309</name>
</gene>
<dbReference type="Proteomes" id="UP000295689">
    <property type="component" value="Unassembled WGS sequence"/>
</dbReference>
<feature type="transmembrane region" description="Helical" evidence="6">
    <location>
        <begin position="169"/>
        <end position="187"/>
    </location>
</feature>
<evidence type="ECO:0000256" key="1">
    <source>
        <dbReference type="ARBA" id="ARBA00004651"/>
    </source>
</evidence>
<comment type="subcellular location">
    <subcellularLocation>
        <location evidence="1">Cell membrane</location>
        <topology evidence="1">Multi-pass membrane protein</topology>
    </subcellularLocation>
</comment>
<keyword evidence="3 6" id="KW-0812">Transmembrane</keyword>
<keyword evidence="2" id="KW-1003">Cell membrane</keyword>
<feature type="transmembrane region" description="Helical" evidence="6">
    <location>
        <begin position="98"/>
        <end position="121"/>
    </location>
</feature>
<accession>A0A4R2BIS1</accession>
<dbReference type="PANTHER" id="PTHR33545">
    <property type="entry name" value="UPF0750 MEMBRANE PROTEIN YITT-RELATED"/>
    <property type="match status" value="1"/>
</dbReference>
<evidence type="ECO:0000313" key="7">
    <source>
        <dbReference type="EMBL" id="TCN26786.1"/>
    </source>
</evidence>
<dbReference type="PANTHER" id="PTHR33545:SF5">
    <property type="entry name" value="UPF0750 MEMBRANE PROTEIN YITT"/>
    <property type="match status" value="1"/>
</dbReference>
<protein>
    <submittedName>
        <fullName evidence="7">Putative 5xTM membrane YitT family protein</fullName>
    </submittedName>
</protein>
<dbReference type="InterPro" id="IPR003740">
    <property type="entry name" value="YitT"/>
</dbReference>
<dbReference type="AlphaFoldDB" id="A0A4R2BIS1"/>
<evidence type="ECO:0000256" key="5">
    <source>
        <dbReference type="ARBA" id="ARBA00023136"/>
    </source>
</evidence>
<organism evidence="7 8">
    <name type="scientific">Mesobacillus foraminis</name>
    <dbReference type="NCBI Taxonomy" id="279826"/>
    <lineage>
        <taxon>Bacteria</taxon>
        <taxon>Bacillati</taxon>
        <taxon>Bacillota</taxon>
        <taxon>Bacilli</taxon>
        <taxon>Bacillales</taxon>
        <taxon>Bacillaceae</taxon>
        <taxon>Mesobacillus</taxon>
    </lineage>
</organism>
<proteinExistence type="predicted"/>
<comment type="caution">
    <text evidence="7">The sequence shown here is derived from an EMBL/GenBank/DDBJ whole genome shotgun (WGS) entry which is preliminary data.</text>
</comment>
<evidence type="ECO:0000256" key="6">
    <source>
        <dbReference type="SAM" id="Phobius"/>
    </source>
</evidence>
<dbReference type="RefSeq" id="WP_241993829.1">
    <property type="nucleotide sequence ID" value="NZ_JABUHM010000002.1"/>
</dbReference>
<evidence type="ECO:0000256" key="3">
    <source>
        <dbReference type="ARBA" id="ARBA00022692"/>
    </source>
</evidence>
<keyword evidence="8" id="KW-1185">Reference proteome</keyword>
<dbReference type="EMBL" id="SLVV01000003">
    <property type="protein sequence ID" value="TCN26786.1"/>
    <property type="molecule type" value="Genomic_DNA"/>
</dbReference>